<dbReference type="Proteomes" id="UP000886523">
    <property type="component" value="Unassembled WGS sequence"/>
</dbReference>
<evidence type="ECO:0000313" key="3">
    <source>
        <dbReference type="Proteomes" id="UP000886523"/>
    </source>
</evidence>
<protein>
    <submittedName>
        <fullName evidence="2">Uncharacterized protein</fullName>
    </submittedName>
</protein>
<keyword evidence="3" id="KW-1185">Reference proteome</keyword>
<keyword evidence="1" id="KW-0175">Coiled coil</keyword>
<name>A0A9P6DSN4_9AGAM</name>
<feature type="coiled-coil region" evidence="1">
    <location>
        <begin position="169"/>
        <end position="196"/>
    </location>
</feature>
<reference evidence="2" key="1">
    <citation type="journal article" date="2020" name="Nat. Commun.">
        <title>Large-scale genome sequencing of mycorrhizal fungi provides insights into the early evolution of symbiotic traits.</title>
        <authorList>
            <person name="Miyauchi S."/>
            <person name="Kiss E."/>
            <person name="Kuo A."/>
            <person name="Drula E."/>
            <person name="Kohler A."/>
            <person name="Sanchez-Garcia M."/>
            <person name="Morin E."/>
            <person name="Andreopoulos B."/>
            <person name="Barry K.W."/>
            <person name="Bonito G."/>
            <person name="Buee M."/>
            <person name="Carver A."/>
            <person name="Chen C."/>
            <person name="Cichocki N."/>
            <person name="Clum A."/>
            <person name="Culley D."/>
            <person name="Crous P.W."/>
            <person name="Fauchery L."/>
            <person name="Girlanda M."/>
            <person name="Hayes R.D."/>
            <person name="Keri Z."/>
            <person name="LaButti K."/>
            <person name="Lipzen A."/>
            <person name="Lombard V."/>
            <person name="Magnuson J."/>
            <person name="Maillard F."/>
            <person name="Murat C."/>
            <person name="Nolan M."/>
            <person name="Ohm R.A."/>
            <person name="Pangilinan J."/>
            <person name="Pereira M.F."/>
            <person name="Perotto S."/>
            <person name="Peter M."/>
            <person name="Pfister S."/>
            <person name="Riley R."/>
            <person name="Sitrit Y."/>
            <person name="Stielow J.B."/>
            <person name="Szollosi G."/>
            <person name="Zifcakova L."/>
            <person name="Stursova M."/>
            <person name="Spatafora J.W."/>
            <person name="Tedersoo L."/>
            <person name="Vaario L.M."/>
            <person name="Yamada A."/>
            <person name="Yan M."/>
            <person name="Wang P."/>
            <person name="Xu J."/>
            <person name="Bruns T."/>
            <person name="Baldrian P."/>
            <person name="Vilgalys R."/>
            <person name="Dunand C."/>
            <person name="Henrissat B."/>
            <person name="Grigoriev I.V."/>
            <person name="Hibbett D."/>
            <person name="Nagy L.G."/>
            <person name="Martin F.M."/>
        </authorList>
    </citation>
    <scope>NUCLEOTIDE SEQUENCE</scope>
    <source>
        <strain evidence="2">UP504</strain>
    </source>
</reference>
<evidence type="ECO:0000313" key="2">
    <source>
        <dbReference type="EMBL" id="KAF9509678.1"/>
    </source>
</evidence>
<comment type="caution">
    <text evidence="2">The sequence shown here is derived from an EMBL/GenBank/DDBJ whole genome shotgun (WGS) entry which is preliminary data.</text>
</comment>
<dbReference type="AlphaFoldDB" id="A0A9P6DSN4"/>
<proteinExistence type="predicted"/>
<evidence type="ECO:0000256" key="1">
    <source>
        <dbReference type="SAM" id="Coils"/>
    </source>
</evidence>
<sequence length="245" mass="27186">MAVLGSSADIPTMGIDQPSVMQESRLREGERGFLGSRRIHEGFDPIQLQFLSFGQGKWLLRYNRWPVWGDLFSRRRGLGRCQKTSGGLWGAICYLKGMGMSRLWISGSGGSWVVWLQAGRLRLVPTVEVARVFLCRDIGGVRGPPDIALKERQWMTERGGEMGGFLVKYLAATGENKGLRQEIEALEKKHGEGQGKSWGFVIGGRNKGDIIGREKRGLVGKEPKVAFFMGRDNESSTGANLKRSN</sequence>
<organism evidence="2 3">
    <name type="scientific">Hydnum rufescens UP504</name>
    <dbReference type="NCBI Taxonomy" id="1448309"/>
    <lineage>
        <taxon>Eukaryota</taxon>
        <taxon>Fungi</taxon>
        <taxon>Dikarya</taxon>
        <taxon>Basidiomycota</taxon>
        <taxon>Agaricomycotina</taxon>
        <taxon>Agaricomycetes</taxon>
        <taxon>Cantharellales</taxon>
        <taxon>Hydnaceae</taxon>
        <taxon>Hydnum</taxon>
    </lineage>
</organism>
<gene>
    <name evidence="2" type="ORF">BS47DRAFT_1365136</name>
</gene>
<dbReference type="EMBL" id="MU129031">
    <property type="protein sequence ID" value="KAF9509678.1"/>
    <property type="molecule type" value="Genomic_DNA"/>
</dbReference>
<accession>A0A9P6DSN4</accession>